<evidence type="ECO:0000313" key="2">
    <source>
        <dbReference type="Proteomes" id="UP000248326"/>
    </source>
</evidence>
<comment type="caution">
    <text evidence="1">The sequence shown here is derived from an EMBL/GenBank/DDBJ whole genome shotgun (WGS) entry which is preliminary data.</text>
</comment>
<name>A0A318SHZ2_9DEIO</name>
<organism evidence="1 2">
    <name type="scientific">Deinococcus yavapaiensis KR-236</name>
    <dbReference type="NCBI Taxonomy" id="694435"/>
    <lineage>
        <taxon>Bacteria</taxon>
        <taxon>Thermotogati</taxon>
        <taxon>Deinococcota</taxon>
        <taxon>Deinococci</taxon>
        <taxon>Deinococcales</taxon>
        <taxon>Deinococcaceae</taxon>
        <taxon>Deinococcus</taxon>
    </lineage>
</organism>
<accession>A0A318SHZ2</accession>
<dbReference type="RefSeq" id="WP_245901113.1">
    <property type="nucleotide sequence ID" value="NZ_QJSX01000016.1"/>
</dbReference>
<proteinExistence type="predicted"/>
<evidence type="ECO:0000313" key="1">
    <source>
        <dbReference type="EMBL" id="PYE50992.1"/>
    </source>
</evidence>
<reference evidence="1 2" key="1">
    <citation type="submission" date="2018-06" db="EMBL/GenBank/DDBJ databases">
        <title>Genomic Encyclopedia of Type Strains, Phase IV (KMG-IV): sequencing the most valuable type-strain genomes for metagenomic binning, comparative biology and taxonomic classification.</title>
        <authorList>
            <person name="Goeker M."/>
        </authorList>
    </citation>
    <scope>NUCLEOTIDE SEQUENCE [LARGE SCALE GENOMIC DNA]</scope>
    <source>
        <strain evidence="1 2">DSM 18048</strain>
    </source>
</reference>
<keyword evidence="2" id="KW-1185">Reference proteome</keyword>
<sequence length="101" mass="11121">MPRKKTATDPTPQLLPPGNFDLMDIAESMAQDMAMDSKEAIGAAIDFEKSLLHPAHTIASQAIRVDEPDTEAERVGAAQRQVKLLSQLFLELQHLTEPQGR</sequence>
<dbReference type="EMBL" id="QJSX01000016">
    <property type="protein sequence ID" value="PYE50992.1"/>
    <property type="molecule type" value="Genomic_DNA"/>
</dbReference>
<protein>
    <submittedName>
        <fullName evidence="1">Uncharacterized protein</fullName>
    </submittedName>
</protein>
<dbReference type="Proteomes" id="UP000248326">
    <property type="component" value="Unassembled WGS sequence"/>
</dbReference>
<dbReference type="AlphaFoldDB" id="A0A318SHZ2"/>
<gene>
    <name evidence="1" type="ORF">DES52_11659</name>
</gene>